<evidence type="ECO:0000256" key="1">
    <source>
        <dbReference type="SAM" id="MobiDB-lite"/>
    </source>
</evidence>
<organism evidence="3 4">
    <name type="scientific">Elysia crispata</name>
    <name type="common">lettuce slug</name>
    <dbReference type="NCBI Taxonomy" id="231223"/>
    <lineage>
        <taxon>Eukaryota</taxon>
        <taxon>Metazoa</taxon>
        <taxon>Spiralia</taxon>
        <taxon>Lophotrochozoa</taxon>
        <taxon>Mollusca</taxon>
        <taxon>Gastropoda</taxon>
        <taxon>Heterobranchia</taxon>
        <taxon>Euthyneura</taxon>
        <taxon>Panpulmonata</taxon>
        <taxon>Sacoglossa</taxon>
        <taxon>Placobranchoidea</taxon>
        <taxon>Plakobranchidae</taxon>
        <taxon>Elysia</taxon>
    </lineage>
</organism>
<evidence type="ECO:0000256" key="2">
    <source>
        <dbReference type="SAM" id="Phobius"/>
    </source>
</evidence>
<keyword evidence="2" id="KW-1133">Transmembrane helix</keyword>
<accession>A0AAE1D7K9</accession>
<reference evidence="3" key="1">
    <citation type="journal article" date="2023" name="G3 (Bethesda)">
        <title>A reference genome for the long-term kleptoplast-retaining sea slug Elysia crispata morphotype clarki.</title>
        <authorList>
            <person name="Eastman K.E."/>
            <person name="Pendleton A.L."/>
            <person name="Shaikh M.A."/>
            <person name="Suttiyut T."/>
            <person name="Ogas R."/>
            <person name="Tomko P."/>
            <person name="Gavelis G."/>
            <person name="Widhalm J.R."/>
            <person name="Wisecaver J.H."/>
        </authorList>
    </citation>
    <scope>NUCLEOTIDE SEQUENCE</scope>
    <source>
        <strain evidence="3">ECLA1</strain>
    </source>
</reference>
<feature type="transmembrane region" description="Helical" evidence="2">
    <location>
        <begin position="19"/>
        <end position="38"/>
    </location>
</feature>
<name>A0AAE1D7K9_9GAST</name>
<keyword evidence="4" id="KW-1185">Reference proteome</keyword>
<keyword evidence="2" id="KW-0812">Transmembrane</keyword>
<comment type="caution">
    <text evidence="3">The sequence shown here is derived from an EMBL/GenBank/DDBJ whole genome shotgun (WGS) entry which is preliminary data.</text>
</comment>
<dbReference type="AlphaFoldDB" id="A0AAE1D7K9"/>
<evidence type="ECO:0000313" key="3">
    <source>
        <dbReference type="EMBL" id="KAK3760276.1"/>
    </source>
</evidence>
<gene>
    <name evidence="3" type="ORF">RRG08_066029</name>
</gene>
<proteinExistence type="predicted"/>
<keyword evidence="2" id="KW-0472">Membrane</keyword>
<dbReference type="EMBL" id="JAWDGP010005032">
    <property type="protein sequence ID" value="KAK3760276.1"/>
    <property type="molecule type" value="Genomic_DNA"/>
</dbReference>
<dbReference type="Proteomes" id="UP001283361">
    <property type="component" value="Unassembled WGS sequence"/>
</dbReference>
<protein>
    <submittedName>
        <fullName evidence="3">Uncharacterized protein</fullName>
    </submittedName>
</protein>
<evidence type="ECO:0000313" key="4">
    <source>
        <dbReference type="Proteomes" id="UP001283361"/>
    </source>
</evidence>
<sequence length="319" mass="35991">MAAVVVVVFRPRSRCLWNLLLDVLIGMCLVTLLLTAYLNNVLVDRTLYISRVTRSEYGKPQKDLENIPMTSGKMLRGSSSLQNSVIYDRLRYNEFQEVHRSSRKKRVSVHSSPAVSIDSRYKIKVKALRQPVHKIIQDQAQRKKSNNNKDIPALNDGRDKRKILQDQEYMNKINNKKDNPDLKDRREFDASAHDNEAVRIRSLDNNSEDGVISSKNSNLFGQLGQSHRSRNFHNRPAAAVQGRKDNSPQVVGPLPDICNGSAPFLLIVVLTQASQSTPSDRWSQLIHRSSIMQHPFGQVEPADPSFIHHAAPLRTGGAS</sequence>
<feature type="region of interest" description="Disordered" evidence="1">
    <location>
        <begin position="137"/>
        <end position="161"/>
    </location>
</feature>